<reference evidence="2 3" key="1">
    <citation type="journal article" date="2015" name="Sci. Rep.">
        <title>The power of single molecule real-time sequencing technology in the de novo assembly of a eukaryotic genome.</title>
        <authorList>
            <person name="Sakai H."/>
            <person name="Naito K."/>
            <person name="Ogiso-Tanaka E."/>
            <person name="Takahashi Y."/>
            <person name="Iseki K."/>
            <person name="Muto C."/>
            <person name="Satou K."/>
            <person name="Teruya K."/>
            <person name="Shiroma A."/>
            <person name="Shimoji M."/>
            <person name="Hirano T."/>
            <person name="Itoh T."/>
            <person name="Kaga A."/>
            <person name="Tomooka N."/>
        </authorList>
    </citation>
    <scope>NUCLEOTIDE SEQUENCE [LARGE SCALE GENOMIC DNA]</scope>
    <source>
        <strain evidence="3">cv. Shumari</strain>
    </source>
</reference>
<keyword evidence="3" id="KW-1185">Reference proteome</keyword>
<evidence type="ECO:0000313" key="3">
    <source>
        <dbReference type="Proteomes" id="UP000291084"/>
    </source>
</evidence>
<proteinExistence type="predicted"/>
<organism evidence="2 3">
    <name type="scientific">Vigna angularis var. angularis</name>
    <dbReference type="NCBI Taxonomy" id="157739"/>
    <lineage>
        <taxon>Eukaryota</taxon>
        <taxon>Viridiplantae</taxon>
        <taxon>Streptophyta</taxon>
        <taxon>Embryophyta</taxon>
        <taxon>Tracheophyta</taxon>
        <taxon>Spermatophyta</taxon>
        <taxon>Magnoliopsida</taxon>
        <taxon>eudicotyledons</taxon>
        <taxon>Gunneridae</taxon>
        <taxon>Pentapetalae</taxon>
        <taxon>rosids</taxon>
        <taxon>fabids</taxon>
        <taxon>Fabales</taxon>
        <taxon>Fabaceae</taxon>
        <taxon>Papilionoideae</taxon>
        <taxon>50 kb inversion clade</taxon>
        <taxon>NPAAA clade</taxon>
        <taxon>indigoferoid/millettioid clade</taxon>
        <taxon>Phaseoleae</taxon>
        <taxon>Vigna</taxon>
    </lineage>
</organism>
<evidence type="ECO:0000256" key="1">
    <source>
        <dbReference type="SAM" id="MobiDB-lite"/>
    </source>
</evidence>
<dbReference type="EMBL" id="AP015041">
    <property type="protein sequence ID" value="BAT94370.1"/>
    <property type="molecule type" value="Genomic_DNA"/>
</dbReference>
<dbReference type="Proteomes" id="UP000291084">
    <property type="component" value="Chromosome 8"/>
</dbReference>
<evidence type="ECO:0000313" key="2">
    <source>
        <dbReference type="EMBL" id="BAT94370.1"/>
    </source>
</evidence>
<sequence>MTHEPNPAHNSKQIYYSKMVLTWTPAQICEENKRGTRAKHRGMAETKDREKKREEGGGVGVGFHCCVRCGRK</sequence>
<protein>
    <submittedName>
        <fullName evidence="2">Uncharacterized protein</fullName>
    </submittedName>
</protein>
<feature type="region of interest" description="Disordered" evidence="1">
    <location>
        <begin position="34"/>
        <end position="57"/>
    </location>
</feature>
<feature type="compositionally biased region" description="Basic and acidic residues" evidence="1">
    <location>
        <begin position="42"/>
        <end position="56"/>
    </location>
</feature>
<accession>A0A0S3SNK2</accession>
<dbReference type="AlphaFoldDB" id="A0A0S3SNK2"/>
<name>A0A0S3SNK2_PHAAN</name>
<gene>
    <name evidence="2" type="primary">Vigan.08G096900</name>
    <name evidence="2" type="ORF">VIGAN_08096900</name>
</gene>